<evidence type="ECO:0000256" key="5">
    <source>
        <dbReference type="SAM" id="Phobius"/>
    </source>
</evidence>
<dbReference type="GO" id="GO:0005886">
    <property type="term" value="C:plasma membrane"/>
    <property type="evidence" value="ECO:0007669"/>
    <property type="project" value="UniProtKB-SubCell"/>
</dbReference>
<feature type="transmembrane region" description="Helical" evidence="5">
    <location>
        <begin position="151"/>
        <end position="174"/>
    </location>
</feature>
<feature type="transmembrane region" description="Helical" evidence="5">
    <location>
        <begin position="186"/>
        <end position="205"/>
    </location>
</feature>
<evidence type="ECO:0000259" key="6">
    <source>
        <dbReference type="PROSITE" id="PS50850"/>
    </source>
</evidence>
<comment type="subcellular location">
    <subcellularLocation>
        <location evidence="1">Cell membrane</location>
        <topology evidence="1">Multi-pass membrane protein</topology>
    </subcellularLocation>
</comment>
<dbReference type="AlphaFoldDB" id="A0A543IWG6"/>
<evidence type="ECO:0000313" key="8">
    <source>
        <dbReference type="Proteomes" id="UP000319213"/>
    </source>
</evidence>
<evidence type="ECO:0000256" key="3">
    <source>
        <dbReference type="ARBA" id="ARBA00022989"/>
    </source>
</evidence>
<reference evidence="7 8" key="1">
    <citation type="submission" date="2019-06" db="EMBL/GenBank/DDBJ databases">
        <title>Sequencing the genomes of 1000 actinobacteria strains.</title>
        <authorList>
            <person name="Klenk H.-P."/>
        </authorList>
    </citation>
    <scope>NUCLEOTIDE SEQUENCE [LARGE SCALE GENOMIC DNA]</scope>
    <source>
        <strain evidence="7 8">DSM 43186</strain>
    </source>
</reference>
<dbReference type="PROSITE" id="PS50850">
    <property type="entry name" value="MFS"/>
    <property type="match status" value="1"/>
</dbReference>
<dbReference type="InterPro" id="IPR020846">
    <property type="entry name" value="MFS_dom"/>
</dbReference>
<dbReference type="SUPFAM" id="SSF103473">
    <property type="entry name" value="MFS general substrate transporter"/>
    <property type="match status" value="2"/>
</dbReference>
<dbReference type="OrthoDB" id="783189at2"/>
<dbReference type="CDD" id="cd17321">
    <property type="entry name" value="MFS_MMR_MDR_like"/>
    <property type="match status" value="1"/>
</dbReference>
<sequence>MSGAITAPAGTGAGSKPGRITGRGLWMLLVTMAGTFLAIMDSFIVNVAVPSIRAELNATFAEVELAVSGYVLVYGLLLVTGGRLGDLFGTRRLFLTGTAIFTVASVCAGLAWDPVSLIVFRVVQAAGAAFFYPQVLAVLQTGFTGRARATAFAVFGATIGLASIAGQVVGGLLIHLDLFGLGWRNVFLVNAPLGLLTLLGAAHALRAGRADGHRTGLDLAGVGMLSAALLLVTVPLTLGGQAGWPAWAWASLAGAVPAAAAFVAWERRLAARGGSPLVDPALFRVRTFAVGNGIALAFFAGNAGLFFVLTLQLQNGMGLSPLAAGLAFAPLAATFALASLLAPRLQDRLGHHVLTLGYAINAAGTAGLLVTAWLAGPAATGPLLVPALAVIGFGEGLGVSPLIGTALAGVPARDAGAAGGFLETTVQLGMSLGVTVLGLVFAAALGGHHATPAAYPGAFTAALLGNLALALATLCLLPMLLRRPAVTTRRTGEVPGPSAR</sequence>
<dbReference type="InterPro" id="IPR011701">
    <property type="entry name" value="MFS"/>
</dbReference>
<accession>A0A543IWG6</accession>
<evidence type="ECO:0000256" key="2">
    <source>
        <dbReference type="ARBA" id="ARBA00022692"/>
    </source>
</evidence>
<dbReference type="PANTHER" id="PTHR42718:SF39">
    <property type="entry name" value="ACTINORHODIN TRANSPORTER-RELATED"/>
    <property type="match status" value="1"/>
</dbReference>
<feature type="transmembrane region" description="Helical" evidence="5">
    <location>
        <begin position="353"/>
        <end position="375"/>
    </location>
</feature>
<feature type="transmembrane region" description="Helical" evidence="5">
    <location>
        <begin position="244"/>
        <end position="265"/>
    </location>
</feature>
<feature type="transmembrane region" description="Helical" evidence="5">
    <location>
        <begin position="65"/>
        <end position="81"/>
    </location>
</feature>
<proteinExistence type="predicted"/>
<dbReference type="Pfam" id="PF07690">
    <property type="entry name" value="MFS_1"/>
    <property type="match status" value="1"/>
</dbReference>
<feature type="transmembrane region" description="Helical" evidence="5">
    <location>
        <begin position="93"/>
        <end position="112"/>
    </location>
</feature>
<feature type="transmembrane region" description="Helical" evidence="5">
    <location>
        <begin position="321"/>
        <end position="341"/>
    </location>
</feature>
<evidence type="ECO:0000313" key="7">
    <source>
        <dbReference type="EMBL" id="TQM74915.1"/>
    </source>
</evidence>
<comment type="caution">
    <text evidence="7">The sequence shown here is derived from an EMBL/GenBank/DDBJ whole genome shotgun (WGS) entry which is preliminary data.</text>
</comment>
<dbReference type="PANTHER" id="PTHR42718">
    <property type="entry name" value="MAJOR FACILITATOR SUPERFAMILY MULTIDRUG TRANSPORTER MFSC"/>
    <property type="match status" value="1"/>
</dbReference>
<dbReference type="PRINTS" id="PR01036">
    <property type="entry name" value="TCRTETB"/>
</dbReference>
<feature type="transmembrane region" description="Helical" evidence="5">
    <location>
        <begin position="118"/>
        <end position="139"/>
    </location>
</feature>
<dbReference type="RefSeq" id="WP_142259015.1">
    <property type="nucleotide sequence ID" value="NZ_BMPV01000003.1"/>
</dbReference>
<name>A0A543IWG6_9ACTN</name>
<dbReference type="InterPro" id="IPR036259">
    <property type="entry name" value="MFS_trans_sf"/>
</dbReference>
<dbReference type="EMBL" id="VFPQ01000001">
    <property type="protein sequence ID" value="TQM74915.1"/>
    <property type="molecule type" value="Genomic_DNA"/>
</dbReference>
<feature type="transmembrane region" description="Helical" evidence="5">
    <location>
        <begin position="387"/>
        <end position="409"/>
    </location>
</feature>
<feature type="transmembrane region" description="Helical" evidence="5">
    <location>
        <begin position="25"/>
        <end position="45"/>
    </location>
</feature>
<keyword evidence="3 5" id="KW-1133">Transmembrane helix</keyword>
<feature type="transmembrane region" description="Helical" evidence="5">
    <location>
        <begin position="457"/>
        <end position="481"/>
    </location>
</feature>
<dbReference type="Gene3D" id="1.20.1720.10">
    <property type="entry name" value="Multidrug resistance protein D"/>
    <property type="match status" value="1"/>
</dbReference>
<evidence type="ECO:0000256" key="1">
    <source>
        <dbReference type="ARBA" id="ARBA00004651"/>
    </source>
</evidence>
<feature type="domain" description="Major facilitator superfamily (MFS) profile" evidence="6">
    <location>
        <begin position="27"/>
        <end position="490"/>
    </location>
</feature>
<keyword evidence="8" id="KW-1185">Reference proteome</keyword>
<organism evidence="7 8">
    <name type="scientific">Thermopolyspora flexuosa</name>
    <dbReference type="NCBI Taxonomy" id="103836"/>
    <lineage>
        <taxon>Bacteria</taxon>
        <taxon>Bacillati</taxon>
        <taxon>Actinomycetota</taxon>
        <taxon>Actinomycetes</taxon>
        <taxon>Streptosporangiales</taxon>
        <taxon>Streptosporangiaceae</taxon>
        <taxon>Thermopolyspora</taxon>
    </lineage>
</organism>
<dbReference type="GO" id="GO:0022857">
    <property type="term" value="F:transmembrane transporter activity"/>
    <property type="evidence" value="ECO:0007669"/>
    <property type="project" value="InterPro"/>
</dbReference>
<feature type="transmembrane region" description="Helical" evidence="5">
    <location>
        <begin position="285"/>
        <end position="309"/>
    </location>
</feature>
<gene>
    <name evidence="7" type="ORF">FHX40_1601</name>
</gene>
<dbReference type="Proteomes" id="UP000319213">
    <property type="component" value="Unassembled WGS sequence"/>
</dbReference>
<dbReference type="Gene3D" id="1.20.1250.20">
    <property type="entry name" value="MFS general substrate transporter like domains"/>
    <property type="match status" value="1"/>
</dbReference>
<evidence type="ECO:0000256" key="4">
    <source>
        <dbReference type="ARBA" id="ARBA00023136"/>
    </source>
</evidence>
<feature type="transmembrane region" description="Helical" evidence="5">
    <location>
        <begin position="421"/>
        <end position="445"/>
    </location>
</feature>
<protein>
    <submittedName>
        <fullName evidence="7">EmrB/QacA subfamily drug resistance transporter</fullName>
    </submittedName>
</protein>
<feature type="transmembrane region" description="Helical" evidence="5">
    <location>
        <begin position="217"/>
        <end position="238"/>
    </location>
</feature>
<keyword evidence="4 5" id="KW-0472">Membrane</keyword>
<keyword evidence="2 5" id="KW-0812">Transmembrane</keyword>